<organism evidence="2 3">
    <name type="scientific">Streptomyces cahuitamycinicus</name>
    <dbReference type="NCBI Taxonomy" id="2070367"/>
    <lineage>
        <taxon>Bacteria</taxon>
        <taxon>Bacillati</taxon>
        <taxon>Actinomycetota</taxon>
        <taxon>Actinomycetes</taxon>
        <taxon>Kitasatosporales</taxon>
        <taxon>Streptomycetaceae</taxon>
        <taxon>Streptomyces</taxon>
    </lineage>
</organism>
<proteinExistence type="predicted"/>
<protein>
    <submittedName>
        <fullName evidence="2">Uncharacterized protein</fullName>
    </submittedName>
</protein>
<name>A0A2N8TVD6_9ACTN</name>
<dbReference type="Proteomes" id="UP000235943">
    <property type="component" value="Unassembled WGS sequence"/>
</dbReference>
<accession>A0A2N8TVD6</accession>
<comment type="caution">
    <text evidence="2">The sequence shown here is derived from an EMBL/GenBank/DDBJ whole genome shotgun (WGS) entry which is preliminary data.</text>
</comment>
<feature type="compositionally biased region" description="Basic and acidic residues" evidence="1">
    <location>
        <begin position="51"/>
        <end position="61"/>
    </location>
</feature>
<evidence type="ECO:0000313" key="2">
    <source>
        <dbReference type="EMBL" id="PNG22982.1"/>
    </source>
</evidence>
<dbReference type="EMBL" id="POUC01000028">
    <property type="protein sequence ID" value="PNG22982.1"/>
    <property type="molecule type" value="Genomic_DNA"/>
</dbReference>
<reference evidence="2 3" key="1">
    <citation type="submission" date="2018-01" db="EMBL/GenBank/DDBJ databases">
        <title>Draft genome sequence of Streptomyces sp. 13K301.</title>
        <authorList>
            <person name="Sahin N."/>
            <person name="Saygin H."/>
            <person name="Ay H."/>
        </authorList>
    </citation>
    <scope>NUCLEOTIDE SEQUENCE [LARGE SCALE GENOMIC DNA]</scope>
    <source>
        <strain evidence="2 3">13K301</strain>
    </source>
</reference>
<sequence length="61" mass="6490">MTAVALPVAAPAETSQSSEAARVPSGPSRSRWSWKLTVEVRPQPGPGGRPFRRDVPEPALP</sequence>
<evidence type="ECO:0000313" key="3">
    <source>
        <dbReference type="Proteomes" id="UP000235943"/>
    </source>
</evidence>
<dbReference type="AlphaFoldDB" id="A0A2N8TVD6"/>
<evidence type="ECO:0000256" key="1">
    <source>
        <dbReference type="SAM" id="MobiDB-lite"/>
    </source>
</evidence>
<gene>
    <name evidence="2" type="ORF">C1J00_06510</name>
</gene>
<feature type="region of interest" description="Disordered" evidence="1">
    <location>
        <begin position="1"/>
        <end position="61"/>
    </location>
</feature>
<keyword evidence="3" id="KW-1185">Reference proteome</keyword>